<evidence type="ECO:0008006" key="5">
    <source>
        <dbReference type="Google" id="ProtNLM"/>
    </source>
</evidence>
<keyword evidence="4" id="KW-1185">Reference proteome</keyword>
<gene>
    <name evidence="3" type="ORF">GLP40_14570</name>
</gene>
<dbReference type="PROSITE" id="PS51257">
    <property type="entry name" value="PROKAR_LIPOPROTEIN"/>
    <property type="match status" value="1"/>
</dbReference>
<evidence type="ECO:0000256" key="1">
    <source>
        <dbReference type="SAM" id="MobiDB-lite"/>
    </source>
</evidence>
<name>A0A6I3KWI2_9NOCA</name>
<sequence length="237" mass="23600">MGGLTRLALLTGMLALTATACGNSKDSTPALPSLGPTVQPSRSPNGAPVLDQFTLRSDLLDVSAMPAGFTALDDPPPGNSGGAGAKTDPAQCANVLAAIAVQAPGAAAQAAAQFGGPNFASVDIDAASYANGGAAQAFSTVQSLLSGCTQYSGKDADNTKVEFRLGGLNQPQAGDGSSAFQVRTTSDGLTLYTDVSIALVGSTVVQIAYSDAKEPDPQQLSAMTAAQVRKLRGAAGP</sequence>
<reference evidence="3 4" key="1">
    <citation type="submission" date="2019-11" db="EMBL/GenBank/DDBJ databases">
        <title>Nocardia sp. nov. CT2-14 isolated from soil.</title>
        <authorList>
            <person name="Kanchanasin P."/>
            <person name="Tanasupawat S."/>
            <person name="Yuki M."/>
            <person name="Kudo T."/>
        </authorList>
    </citation>
    <scope>NUCLEOTIDE SEQUENCE [LARGE SCALE GENOMIC DNA]</scope>
    <source>
        <strain evidence="3 4">CT2-14</strain>
    </source>
</reference>
<feature type="region of interest" description="Disordered" evidence="1">
    <location>
        <begin position="25"/>
        <end position="48"/>
    </location>
</feature>
<organism evidence="3 4">
    <name type="scientific">Nocardia aurantiaca</name>
    <dbReference type="NCBI Taxonomy" id="2675850"/>
    <lineage>
        <taxon>Bacteria</taxon>
        <taxon>Bacillati</taxon>
        <taxon>Actinomycetota</taxon>
        <taxon>Actinomycetes</taxon>
        <taxon>Mycobacteriales</taxon>
        <taxon>Nocardiaceae</taxon>
        <taxon>Nocardia</taxon>
    </lineage>
</organism>
<dbReference type="EMBL" id="WMBB01000006">
    <property type="protein sequence ID" value="MTE13987.1"/>
    <property type="molecule type" value="Genomic_DNA"/>
</dbReference>
<feature type="chain" id="PRO_5026217618" description="Sensor domain-containing protein" evidence="2">
    <location>
        <begin position="21"/>
        <end position="237"/>
    </location>
</feature>
<feature type="signal peptide" evidence="2">
    <location>
        <begin position="1"/>
        <end position="20"/>
    </location>
</feature>
<proteinExistence type="predicted"/>
<evidence type="ECO:0000313" key="4">
    <source>
        <dbReference type="Proteomes" id="UP000432464"/>
    </source>
</evidence>
<comment type="caution">
    <text evidence="3">The sequence shown here is derived from an EMBL/GenBank/DDBJ whole genome shotgun (WGS) entry which is preliminary data.</text>
</comment>
<evidence type="ECO:0000313" key="3">
    <source>
        <dbReference type="EMBL" id="MTE13987.1"/>
    </source>
</evidence>
<dbReference type="Proteomes" id="UP000432464">
    <property type="component" value="Unassembled WGS sequence"/>
</dbReference>
<evidence type="ECO:0000256" key="2">
    <source>
        <dbReference type="SAM" id="SignalP"/>
    </source>
</evidence>
<protein>
    <recommendedName>
        <fullName evidence="5">Sensor domain-containing protein</fullName>
    </recommendedName>
</protein>
<feature type="region of interest" description="Disordered" evidence="1">
    <location>
        <begin position="67"/>
        <end position="86"/>
    </location>
</feature>
<keyword evidence="2" id="KW-0732">Signal</keyword>
<dbReference type="AlphaFoldDB" id="A0A6I3KWI2"/>
<accession>A0A6I3KWI2</accession>
<dbReference type="RefSeq" id="WP_154788423.1">
    <property type="nucleotide sequence ID" value="NZ_WMBB01000006.1"/>
</dbReference>